<evidence type="ECO:0000313" key="6">
    <source>
        <dbReference type="EMBL" id="KAK7869172.1"/>
    </source>
</evidence>
<comment type="function">
    <text evidence="4">Required for normal mitochondrial ribosome function and mitochondrial translation. May play a role in ribosome biogenesis by preventing premature association of the 28S and 39S ribosomal subunits. Interacts with mitochondrial ribosomal protein uL14m (MRPL14), probably blocking formation of intersubunit bridge B8, preventing association of the 28S and 39S ribosomal subunits. Addition to isolated mitochondrial ribosomal subunits partially inhibits translation, probably by interfering with the association of the 28S and 39S ribosomal subunits and the formation of functional ribosomes. May also participate in the assembly and/or regulation of the stability of the large subunit of the mitochondrial ribosome. May function as a ribosomal silencing factor.</text>
</comment>
<dbReference type="NCBIfam" id="TIGR00090">
    <property type="entry name" value="rsfS_iojap_ybeB"/>
    <property type="match status" value="1"/>
</dbReference>
<proteinExistence type="inferred from homology"/>
<keyword evidence="3" id="KW-0496">Mitochondrion</keyword>
<evidence type="ECO:0000256" key="3">
    <source>
        <dbReference type="ARBA" id="ARBA00023128"/>
    </source>
</evidence>
<dbReference type="GO" id="GO:0043023">
    <property type="term" value="F:ribosomal large subunit binding"/>
    <property type="evidence" value="ECO:0007669"/>
    <property type="project" value="TreeGrafter"/>
</dbReference>
<dbReference type="FunFam" id="3.30.460.10:FF:000018">
    <property type="entry name" value="Mitochondrial assembly of ribosomal large subunit 1"/>
    <property type="match status" value="1"/>
</dbReference>
<dbReference type="AlphaFoldDB" id="A0AAN9ZAT4"/>
<sequence length="247" mass="28487">MIRRGITNLRYSCYSLVSNRLSTRLVFSARCCSNKDNDRTSVGNAKSNERDRTSPFSTLEKYKIFKDEDSPVIFDIVEERFKTLQYDTETQDGYQGLNLERGKDGVFDIEHLVDLLQQEQAQHIFVLKIPEEVRYVNYLVIVSGKSVRHMIALAEFVKLVYKKKRNDSDRIPKVEGEDSGHWIAMDLGNIALHIFSATARKTYDLESLWSVGAEYDELSRKPEDPVLEILQKHSVYLRDLEPANSGE</sequence>
<organism evidence="6 7">
    <name type="scientific">Gryllus longicercus</name>
    <dbReference type="NCBI Taxonomy" id="2509291"/>
    <lineage>
        <taxon>Eukaryota</taxon>
        <taxon>Metazoa</taxon>
        <taxon>Ecdysozoa</taxon>
        <taxon>Arthropoda</taxon>
        <taxon>Hexapoda</taxon>
        <taxon>Insecta</taxon>
        <taxon>Pterygota</taxon>
        <taxon>Neoptera</taxon>
        <taxon>Polyneoptera</taxon>
        <taxon>Orthoptera</taxon>
        <taxon>Ensifera</taxon>
        <taxon>Gryllidea</taxon>
        <taxon>Grylloidea</taxon>
        <taxon>Gryllidae</taxon>
        <taxon>Gryllinae</taxon>
        <taxon>Gryllus</taxon>
    </lineage>
</organism>
<protein>
    <recommendedName>
        <fullName evidence="5">Mitochondrial assembly of ribosomal large subunit protein 1</fullName>
    </recommendedName>
</protein>
<evidence type="ECO:0000256" key="2">
    <source>
        <dbReference type="ARBA" id="ARBA00010574"/>
    </source>
</evidence>
<reference evidence="6 7" key="1">
    <citation type="submission" date="2024-03" db="EMBL/GenBank/DDBJ databases">
        <title>The genome assembly and annotation of the cricket Gryllus longicercus Weissman &amp; Gray.</title>
        <authorList>
            <person name="Szrajer S."/>
            <person name="Gray D."/>
            <person name="Ylla G."/>
        </authorList>
    </citation>
    <scope>NUCLEOTIDE SEQUENCE [LARGE SCALE GENOMIC DNA]</scope>
    <source>
        <strain evidence="6">DAG 2021-001</strain>
        <tissue evidence="6">Whole body minus gut</tissue>
    </source>
</reference>
<evidence type="ECO:0000256" key="4">
    <source>
        <dbReference type="ARBA" id="ARBA00053669"/>
    </source>
</evidence>
<evidence type="ECO:0000256" key="1">
    <source>
        <dbReference type="ARBA" id="ARBA00004173"/>
    </source>
</evidence>
<accession>A0AAN9ZAT4</accession>
<evidence type="ECO:0000256" key="5">
    <source>
        <dbReference type="ARBA" id="ARBA00073331"/>
    </source>
</evidence>
<comment type="caution">
    <text evidence="6">The sequence shown here is derived from an EMBL/GenBank/DDBJ whole genome shotgun (WGS) entry which is preliminary data.</text>
</comment>
<dbReference type="EMBL" id="JAZDUA010000079">
    <property type="protein sequence ID" value="KAK7869172.1"/>
    <property type="molecule type" value="Genomic_DNA"/>
</dbReference>
<comment type="similarity">
    <text evidence="2">Belongs to the Iojap/RsfS family.</text>
</comment>
<dbReference type="Pfam" id="PF02410">
    <property type="entry name" value="RsfS"/>
    <property type="match status" value="1"/>
</dbReference>
<comment type="subcellular location">
    <subcellularLocation>
        <location evidence="1">Mitochondrion</location>
    </subcellularLocation>
</comment>
<keyword evidence="7" id="KW-1185">Reference proteome</keyword>
<dbReference type="Proteomes" id="UP001378592">
    <property type="component" value="Unassembled WGS sequence"/>
</dbReference>
<dbReference type="PANTHER" id="PTHR21043:SF0">
    <property type="entry name" value="MITOCHONDRIAL ASSEMBLY OF RIBOSOMAL LARGE SUBUNIT PROTEIN 1"/>
    <property type="match status" value="1"/>
</dbReference>
<dbReference type="InterPro" id="IPR004394">
    <property type="entry name" value="Iojap/RsfS/C7orf30"/>
</dbReference>
<dbReference type="HAMAP" id="MF_01477">
    <property type="entry name" value="Iojap_RsfS"/>
    <property type="match status" value="1"/>
</dbReference>
<evidence type="ECO:0000313" key="7">
    <source>
        <dbReference type="Proteomes" id="UP001378592"/>
    </source>
</evidence>
<dbReference type="PANTHER" id="PTHR21043">
    <property type="entry name" value="IOJAP SUPERFAMILY ORTHOLOG"/>
    <property type="match status" value="1"/>
</dbReference>
<dbReference type="GO" id="GO:0005739">
    <property type="term" value="C:mitochondrion"/>
    <property type="evidence" value="ECO:0007669"/>
    <property type="project" value="UniProtKB-SubCell"/>
</dbReference>
<dbReference type="SUPFAM" id="SSF81301">
    <property type="entry name" value="Nucleotidyltransferase"/>
    <property type="match status" value="1"/>
</dbReference>
<name>A0AAN9ZAT4_9ORTH</name>
<dbReference type="GO" id="GO:0090071">
    <property type="term" value="P:negative regulation of ribosome biogenesis"/>
    <property type="evidence" value="ECO:0007669"/>
    <property type="project" value="TreeGrafter"/>
</dbReference>
<dbReference type="InterPro" id="IPR043519">
    <property type="entry name" value="NT_sf"/>
</dbReference>
<gene>
    <name evidence="6" type="ORF">R5R35_006623</name>
</gene>
<dbReference type="Gene3D" id="3.30.460.10">
    <property type="entry name" value="Beta Polymerase, domain 2"/>
    <property type="match status" value="1"/>
</dbReference>
<dbReference type="GO" id="GO:0017148">
    <property type="term" value="P:negative regulation of translation"/>
    <property type="evidence" value="ECO:0007669"/>
    <property type="project" value="TreeGrafter"/>
</dbReference>